<reference evidence="3" key="1">
    <citation type="journal article" date="2021" name="Nat. Commun.">
        <title>Genetic determinants of endophytism in the Arabidopsis root mycobiome.</title>
        <authorList>
            <person name="Mesny F."/>
            <person name="Miyauchi S."/>
            <person name="Thiergart T."/>
            <person name="Pickel B."/>
            <person name="Atanasova L."/>
            <person name="Karlsson M."/>
            <person name="Huettel B."/>
            <person name="Barry K.W."/>
            <person name="Haridas S."/>
            <person name="Chen C."/>
            <person name="Bauer D."/>
            <person name="Andreopoulos W."/>
            <person name="Pangilinan J."/>
            <person name="LaButti K."/>
            <person name="Riley R."/>
            <person name="Lipzen A."/>
            <person name="Clum A."/>
            <person name="Drula E."/>
            <person name="Henrissat B."/>
            <person name="Kohler A."/>
            <person name="Grigoriev I.V."/>
            <person name="Martin F.M."/>
            <person name="Hacquard S."/>
        </authorList>
    </citation>
    <scope>NUCLEOTIDE SEQUENCE</scope>
    <source>
        <strain evidence="3">MPI-CAGE-CH-0243</strain>
    </source>
</reference>
<sequence>MISSYVCRQCRAHIFRHPIPRRIVQWQPAATFTSLKTNKAVPENQNTASDKSARQEEGEKIGNDGVAGENVNSVPIQPRITKFRVGNEGLPRKGRYSQYVPKNDSDTPLETEYISNESAVRTGTRYFTNLGSSDEITSLGESETGNKIRRSTNRRPPSELPSENHPRKSILRPDTFPHGTQINNYVQAGELDKAWAQFMEGYPSKDCPALEHPSFKDIGFTTNTSVFDVLFQSMVTHFAKTLSSPASPTTILHKYEILSIQKPNNWTKAIQILTDSLLQSVAAEDGKAEPLLAELLSVWRLLLQTKGQVDLPLEVLDTTWQSIPKHENLKHITLNYSHSRDFGRRLQTFYPRSLGSTIYSFSAISIFLLLSGHTPYSSSFSDTLRAQNEPFIQLVTGLLPLATTQSTLIHAERSPDFQQIPEKFRKEWMEQITSSPSTASIIQRFYADNPDARASTPMDLSTHKVYLYLDRISRVTSDQNNLRKLERLLDECMKDYTVAGKASLPPKIYNSFMTSFMTLEAPAHAVKLWNHMIANGVKPDQKSWNAILKGCVNSRDEDGFNAMWSRMLRTGLAPDTKNWNTRISGLIRFGKVPQAFTALDEMGRNWHVFEQGSLGAQKSSSGRHNAAADRKNPHTKPSIEIINGAISALANMPRKMRFSDNRFENVQKLLQWAGNFSIKADSTTYNNLIKLYSDNSDYTMVFKLLQQMEGENLQPDNATYTMLIKASFDNDNFSNLSKPEQTEKVLAVFAELEAGGLRIGSHIYHSTIDSLLKRYNNFAAVRAVIDFMRTRNMSPSAMIYTSLFTHYFQQSPPDIESADALWNQIMTTPSAASDKVMFDRVIEGYASCGEVGKMMAVLTRMGTHGKLPGWVAMTAVIRALAAAGEFDRARTIVNQCKSRTGVASEGVAGLKAKEQYFFFVAEKLGLVGDERVEERVDSVVGSTVQQEGWEFLDAKKEESTQREEKERGWRGQDNGSMGGIPL</sequence>
<dbReference type="PANTHER" id="PTHR47938">
    <property type="entry name" value="RESPIRATORY COMPLEX I CHAPERONE (CIA84), PUTATIVE (AFU_ORTHOLOGUE AFUA_2G06020)-RELATED"/>
    <property type="match status" value="1"/>
</dbReference>
<organism evidence="3 4">
    <name type="scientific">Dendryphion nanum</name>
    <dbReference type="NCBI Taxonomy" id="256645"/>
    <lineage>
        <taxon>Eukaryota</taxon>
        <taxon>Fungi</taxon>
        <taxon>Dikarya</taxon>
        <taxon>Ascomycota</taxon>
        <taxon>Pezizomycotina</taxon>
        <taxon>Dothideomycetes</taxon>
        <taxon>Pleosporomycetidae</taxon>
        <taxon>Pleosporales</taxon>
        <taxon>Torulaceae</taxon>
        <taxon>Dendryphion</taxon>
    </lineage>
</organism>
<dbReference type="GO" id="GO:0140053">
    <property type="term" value="P:mitochondrial gene expression"/>
    <property type="evidence" value="ECO:0007669"/>
    <property type="project" value="TreeGrafter"/>
</dbReference>
<protein>
    <recommendedName>
        <fullName evidence="5">Pentatricopeptide repeat-containing protein</fullName>
    </recommendedName>
</protein>
<evidence type="ECO:0000313" key="4">
    <source>
        <dbReference type="Proteomes" id="UP000700596"/>
    </source>
</evidence>
<dbReference type="GO" id="GO:0005739">
    <property type="term" value="C:mitochondrion"/>
    <property type="evidence" value="ECO:0007669"/>
    <property type="project" value="TreeGrafter"/>
</dbReference>
<feature type="repeat" description="PPR" evidence="1">
    <location>
        <begin position="681"/>
        <end position="715"/>
    </location>
</feature>
<feature type="region of interest" description="Disordered" evidence="2">
    <location>
        <begin position="953"/>
        <end position="982"/>
    </location>
</feature>
<feature type="compositionally biased region" description="Polar residues" evidence="2">
    <location>
        <begin position="132"/>
        <end position="145"/>
    </location>
</feature>
<dbReference type="InterPro" id="IPR002885">
    <property type="entry name" value="PPR_rpt"/>
</dbReference>
<feature type="region of interest" description="Disordered" evidence="2">
    <location>
        <begin position="132"/>
        <end position="179"/>
    </location>
</feature>
<dbReference type="PROSITE" id="PS51375">
    <property type="entry name" value="PPR"/>
    <property type="match status" value="4"/>
</dbReference>
<feature type="repeat" description="PPR" evidence="1">
    <location>
        <begin position="540"/>
        <end position="574"/>
    </location>
</feature>
<feature type="repeat" description="PPR" evidence="1">
    <location>
        <begin position="834"/>
        <end position="868"/>
    </location>
</feature>
<feature type="compositionally biased region" description="Basic and acidic residues" evidence="2">
    <location>
        <begin position="953"/>
        <end position="970"/>
    </location>
</feature>
<dbReference type="OrthoDB" id="185373at2759"/>
<accession>A0A9P9CZ32</accession>
<evidence type="ECO:0000313" key="3">
    <source>
        <dbReference type="EMBL" id="KAH7109628.1"/>
    </source>
</evidence>
<dbReference type="EMBL" id="JAGMWT010000031">
    <property type="protein sequence ID" value="KAH7109628.1"/>
    <property type="molecule type" value="Genomic_DNA"/>
</dbReference>
<dbReference type="Pfam" id="PF13041">
    <property type="entry name" value="PPR_2"/>
    <property type="match status" value="2"/>
</dbReference>
<dbReference type="Pfam" id="PF01535">
    <property type="entry name" value="PPR"/>
    <property type="match status" value="1"/>
</dbReference>
<dbReference type="Proteomes" id="UP000700596">
    <property type="component" value="Unassembled WGS sequence"/>
</dbReference>
<feature type="region of interest" description="Disordered" evidence="2">
    <location>
        <begin position="615"/>
        <end position="636"/>
    </location>
</feature>
<keyword evidence="4" id="KW-1185">Reference proteome</keyword>
<feature type="region of interest" description="Disordered" evidence="2">
    <location>
        <begin position="37"/>
        <end position="71"/>
    </location>
</feature>
<feature type="compositionally biased region" description="Basic and acidic residues" evidence="2">
    <location>
        <begin position="51"/>
        <end position="62"/>
    </location>
</feature>
<dbReference type="GO" id="GO:0003729">
    <property type="term" value="F:mRNA binding"/>
    <property type="evidence" value="ECO:0007669"/>
    <property type="project" value="TreeGrafter"/>
</dbReference>
<dbReference type="Gene3D" id="1.25.40.10">
    <property type="entry name" value="Tetratricopeptide repeat domain"/>
    <property type="match status" value="3"/>
</dbReference>
<name>A0A9P9CZ32_9PLEO</name>
<proteinExistence type="predicted"/>
<gene>
    <name evidence="3" type="ORF">B0J11DRAFT_620325</name>
</gene>
<dbReference type="NCBIfam" id="TIGR00756">
    <property type="entry name" value="PPR"/>
    <property type="match status" value="2"/>
</dbReference>
<dbReference type="PANTHER" id="PTHR47938:SF35">
    <property type="entry name" value="PENTATRICOPEPTIDE REPEAT-CONTAINING PROTEIN 4, MITOCHONDRIAL-RELATED"/>
    <property type="match status" value="1"/>
</dbReference>
<feature type="compositionally biased region" description="Polar residues" evidence="2">
    <location>
        <begin position="37"/>
        <end position="50"/>
    </location>
</feature>
<feature type="repeat" description="PPR" evidence="1">
    <location>
        <begin position="505"/>
        <end position="539"/>
    </location>
</feature>
<evidence type="ECO:0000256" key="2">
    <source>
        <dbReference type="SAM" id="MobiDB-lite"/>
    </source>
</evidence>
<dbReference type="AlphaFoldDB" id="A0A9P9CZ32"/>
<feature type="region of interest" description="Disordered" evidence="2">
    <location>
        <begin position="87"/>
        <end position="109"/>
    </location>
</feature>
<evidence type="ECO:0000256" key="1">
    <source>
        <dbReference type="PROSITE-ProRule" id="PRU00708"/>
    </source>
</evidence>
<evidence type="ECO:0008006" key="5">
    <source>
        <dbReference type="Google" id="ProtNLM"/>
    </source>
</evidence>
<dbReference type="InterPro" id="IPR011990">
    <property type="entry name" value="TPR-like_helical_dom_sf"/>
</dbReference>
<comment type="caution">
    <text evidence="3">The sequence shown here is derived from an EMBL/GenBank/DDBJ whole genome shotgun (WGS) entry which is preliminary data.</text>
</comment>